<evidence type="ECO:0000313" key="1">
    <source>
        <dbReference type="EMBL" id="CUM84996.1"/>
    </source>
</evidence>
<dbReference type="AlphaFoldDB" id="A0A173S4V8"/>
<sequence>MLPTKKRCPRCGRVLPAEAFNLVRGGRELAGWCRVCNHRYYLDRKEAGFVRKNPSGRRIAHGGYTDAVGRYIDLG</sequence>
<proteinExistence type="predicted"/>
<name>A0A173S4V8_9FIRM</name>
<evidence type="ECO:0000313" key="2">
    <source>
        <dbReference type="Proteomes" id="UP000095453"/>
    </source>
</evidence>
<gene>
    <name evidence="1" type="ORF">ERS852444_00773</name>
</gene>
<dbReference type="Proteomes" id="UP000095453">
    <property type="component" value="Unassembled WGS sequence"/>
</dbReference>
<reference evidence="1 2" key="1">
    <citation type="submission" date="2015-09" db="EMBL/GenBank/DDBJ databases">
        <authorList>
            <consortium name="Pathogen Informatics"/>
        </authorList>
    </citation>
    <scope>NUCLEOTIDE SEQUENCE [LARGE SCALE GENOMIC DNA]</scope>
    <source>
        <strain evidence="1 2">2789STDY5608887</strain>
    </source>
</reference>
<protein>
    <submittedName>
        <fullName evidence="1">Uncharacterized protein</fullName>
    </submittedName>
</protein>
<organism evidence="1 2">
    <name type="scientific">Roseburia inulinivorans</name>
    <dbReference type="NCBI Taxonomy" id="360807"/>
    <lineage>
        <taxon>Bacteria</taxon>
        <taxon>Bacillati</taxon>
        <taxon>Bacillota</taxon>
        <taxon>Clostridia</taxon>
        <taxon>Lachnospirales</taxon>
        <taxon>Lachnospiraceae</taxon>
        <taxon>Roseburia</taxon>
    </lineage>
</organism>
<accession>A0A173S4V8</accession>
<dbReference type="EMBL" id="CYXX01000004">
    <property type="protein sequence ID" value="CUM84996.1"/>
    <property type="molecule type" value="Genomic_DNA"/>
</dbReference>